<dbReference type="EMBL" id="CAJSLV010000066">
    <property type="protein sequence ID" value="CAG6395772.1"/>
    <property type="molecule type" value="Genomic_DNA"/>
</dbReference>
<comment type="caution">
    <text evidence="2">The sequence shown here is derived from an EMBL/GenBank/DDBJ whole genome shotgun (WGS) entry which is preliminary data.</text>
</comment>
<evidence type="ECO:0008006" key="4">
    <source>
        <dbReference type="Google" id="ProtNLM"/>
    </source>
</evidence>
<feature type="region of interest" description="Disordered" evidence="1">
    <location>
        <begin position="441"/>
        <end position="463"/>
    </location>
</feature>
<protein>
    <recommendedName>
        <fullName evidence="4">HEAT repeat domain-containing protein</fullName>
    </recommendedName>
</protein>
<evidence type="ECO:0000313" key="2">
    <source>
        <dbReference type="EMBL" id="CAG6395772.1"/>
    </source>
</evidence>
<evidence type="ECO:0000313" key="3">
    <source>
        <dbReference type="Proteomes" id="UP001152519"/>
    </source>
</evidence>
<dbReference type="AlphaFoldDB" id="A0A9W4DUI5"/>
<dbReference type="InterPro" id="IPR016024">
    <property type="entry name" value="ARM-type_fold"/>
</dbReference>
<sequence>MLGEDEVTGPQEAGLLRRRRGRSPQHGAADVSGRWGEWCAAAGRGRPADVDALLARLLALPAQGAPHERAAALAALTAAPPRLLLLLDRAARTAGPDARDVPAAGHDVLALLLRSFAPDGHVRQAAVEGLACCGGPAAVAALALRSADWVDAVRARATAALLVRSAPEEVAAAVRVLLRLAGRSRTGALLADYRALLCRSPHRRAVRVLVADSDRAARRFGVALALELGEYARGDLLRTALRDRDQVCRTLCAQRLLDLEPDQAGRLLLAGDAAVRELAVAALPADVPATRLVVPLADRARMVRATARWQLYGRGEPPSAVYRRQLGRAGRTTPVRLLAGLAAGLGECGDAADVPALMRLLDHRRPAPPMVRRAAVKAVGRLAPQEDLVGLLGPLAMDPDPGAAREVFAALAARAPAEVPVEIRWIGSVRPEAAVRRAAARIGAVPPRRARSRTYEQSGHSPR</sequence>
<dbReference type="SUPFAM" id="SSF48371">
    <property type="entry name" value="ARM repeat"/>
    <property type="match status" value="2"/>
</dbReference>
<keyword evidence="3" id="KW-1185">Reference proteome</keyword>
<accession>A0A9W4DUI5</accession>
<dbReference type="InterPro" id="IPR011989">
    <property type="entry name" value="ARM-like"/>
</dbReference>
<name>A0A9W4DUI5_9ACTN</name>
<reference evidence="2" key="1">
    <citation type="submission" date="2021-05" db="EMBL/GenBank/DDBJ databases">
        <authorList>
            <person name="Arsene-Ploetze F."/>
        </authorList>
    </citation>
    <scope>NUCLEOTIDE SEQUENCE</scope>
    <source>
        <strain evidence="2">DSM 42138</strain>
    </source>
</reference>
<dbReference type="Gene3D" id="1.25.10.10">
    <property type="entry name" value="Leucine-rich Repeat Variant"/>
    <property type="match status" value="1"/>
</dbReference>
<gene>
    <name evidence="2" type="ORF">SCOCK_360013</name>
</gene>
<proteinExistence type="predicted"/>
<dbReference type="Proteomes" id="UP001152519">
    <property type="component" value="Unassembled WGS sequence"/>
</dbReference>
<organism evidence="2 3">
    <name type="scientific">Actinacidiphila cocklensis</name>
    <dbReference type="NCBI Taxonomy" id="887465"/>
    <lineage>
        <taxon>Bacteria</taxon>
        <taxon>Bacillati</taxon>
        <taxon>Actinomycetota</taxon>
        <taxon>Actinomycetes</taxon>
        <taxon>Kitasatosporales</taxon>
        <taxon>Streptomycetaceae</taxon>
        <taxon>Actinacidiphila</taxon>
    </lineage>
</organism>
<evidence type="ECO:0000256" key="1">
    <source>
        <dbReference type="SAM" id="MobiDB-lite"/>
    </source>
</evidence>
<feature type="region of interest" description="Disordered" evidence="1">
    <location>
        <begin position="1"/>
        <end position="30"/>
    </location>
</feature>